<dbReference type="Gene3D" id="3.20.20.140">
    <property type="entry name" value="Metal-dependent hydrolases"/>
    <property type="match status" value="1"/>
</dbReference>
<keyword evidence="4" id="KW-0904">Protein phosphatase</keyword>
<evidence type="ECO:0000256" key="5">
    <source>
        <dbReference type="ARBA" id="ARBA00051722"/>
    </source>
</evidence>
<comment type="catalytic activity">
    <reaction evidence="5">
        <text>O-phospho-L-tyrosyl-[protein] + H2O = L-tyrosyl-[protein] + phosphate</text>
        <dbReference type="Rhea" id="RHEA:10684"/>
        <dbReference type="Rhea" id="RHEA-COMP:10136"/>
        <dbReference type="Rhea" id="RHEA-COMP:20101"/>
        <dbReference type="ChEBI" id="CHEBI:15377"/>
        <dbReference type="ChEBI" id="CHEBI:43474"/>
        <dbReference type="ChEBI" id="CHEBI:46858"/>
        <dbReference type="ChEBI" id="CHEBI:61978"/>
        <dbReference type="EC" id="3.1.3.48"/>
    </reaction>
</comment>
<dbReference type="Pfam" id="PF19567">
    <property type="entry name" value="CpsB_CapC"/>
    <property type="match status" value="1"/>
</dbReference>
<dbReference type="RefSeq" id="WP_118508926.1">
    <property type="nucleotide sequence ID" value="NZ_WMBC01000003.1"/>
</dbReference>
<reference evidence="6 7" key="1">
    <citation type="submission" date="2019-11" db="EMBL/GenBank/DDBJ databases">
        <title>Draft genome sequence of Blautia luti DSM 14534T, isolated from human stool.</title>
        <authorList>
            <person name="Ortiz R."/>
            <person name="Melis-Arcos F."/>
            <person name="Covarrubias P."/>
            <person name="Cardenas J.P."/>
            <person name="Perez-Donoso J."/>
            <person name="Almonacid D."/>
        </authorList>
    </citation>
    <scope>NUCLEOTIDE SEQUENCE [LARGE SCALE GENOMIC DNA]</scope>
    <source>
        <strain evidence="6 7">DSM 14534</strain>
    </source>
</reference>
<keyword evidence="3" id="KW-0378">Hydrolase</keyword>
<dbReference type="SUPFAM" id="SSF51556">
    <property type="entry name" value="Metallo-dependent hydrolases"/>
    <property type="match status" value="1"/>
</dbReference>
<evidence type="ECO:0000256" key="1">
    <source>
        <dbReference type="ARBA" id="ARBA00005750"/>
    </source>
</evidence>
<comment type="caution">
    <text evidence="6">The sequence shown here is derived from an EMBL/GenBank/DDBJ whole genome shotgun (WGS) entry which is preliminary data.</text>
</comment>
<dbReference type="EMBL" id="WMBC01000003">
    <property type="protein sequence ID" value="MTD60604.1"/>
    <property type="molecule type" value="Genomic_DNA"/>
</dbReference>
<dbReference type="UniPathway" id="UPA00934"/>
<dbReference type="AlphaFoldDB" id="A0A844GKN5"/>
<evidence type="ECO:0000256" key="3">
    <source>
        <dbReference type="ARBA" id="ARBA00022801"/>
    </source>
</evidence>
<dbReference type="PANTHER" id="PTHR39181:SF1">
    <property type="entry name" value="TYROSINE-PROTEIN PHOSPHATASE YWQE"/>
    <property type="match status" value="1"/>
</dbReference>
<proteinExistence type="inferred from homology"/>
<evidence type="ECO:0000313" key="6">
    <source>
        <dbReference type="EMBL" id="MTD60604.1"/>
    </source>
</evidence>
<evidence type="ECO:0000256" key="2">
    <source>
        <dbReference type="ARBA" id="ARBA00013064"/>
    </source>
</evidence>
<dbReference type="EC" id="3.1.3.48" evidence="2"/>
<comment type="similarity">
    <text evidence="1">Belongs to the metallo-dependent hydrolases superfamily. CpsB/CapC family.</text>
</comment>
<dbReference type="GO" id="GO:0004725">
    <property type="term" value="F:protein tyrosine phosphatase activity"/>
    <property type="evidence" value="ECO:0007669"/>
    <property type="project" value="UniProtKB-EC"/>
</dbReference>
<dbReference type="PANTHER" id="PTHR39181">
    <property type="entry name" value="TYROSINE-PROTEIN PHOSPHATASE YWQE"/>
    <property type="match status" value="1"/>
</dbReference>
<dbReference type="GO" id="GO:0030145">
    <property type="term" value="F:manganese ion binding"/>
    <property type="evidence" value="ECO:0007669"/>
    <property type="project" value="InterPro"/>
</dbReference>
<organism evidence="6 7">
    <name type="scientific">Blautia luti DSM 14534 = JCM 17040</name>
    <dbReference type="NCBI Taxonomy" id="649762"/>
    <lineage>
        <taxon>Bacteria</taxon>
        <taxon>Bacillati</taxon>
        <taxon>Bacillota</taxon>
        <taxon>Clostridia</taxon>
        <taxon>Lachnospirales</taxon>
        <taxon>Lachnospiraceae</taxon>
        <taxon>Blautia</taxon>
    </lineage>
</organism>
<name>A0A844GKN5_9FIRM</name>
<dbReference type="GO" id="GO:0045227">
    <property type="term" value="P:capsule polysaccharide biosynthetic process"/>
    <property type="evidence" value="ECO:0007669"/>
    <property type="project" value="UniProtKB-UniPathway"/>
</dbReference>
<dbReference type="Proteomes" id="UP000437824">
    <property type="component" value="Unassembled WGS sequence"/>
</dbReference>
<dbReference type="PIRSF" id="PIRSF016557">
    <property type="entry name" value="Caps_synth_CpsB"/>
    <property type="match status" value="1"/>
</dbReference>
<evidence type="ECO:0000256" key="4">
    <source>
        <dbReference type="ARBA" id="ARBA00022912"/>
    </source>
</evidence>
<sequence>MSREGIYDIHCHIVPGVDDGSANYEETKKLLRMEYDQGVRNIIATPHFRFRMFETPLSKVREQFKLVQQAAAEIGDDFNIYLGCEFHANMEMVRMLREGEITSMAGSRYVLAEFGGSSEASYIKERLYSLLASGYKPIAAHIERYEATRSDIDFVEELVDMGAYMQINADSIIGKEGFGTKRYCKKLMKYDLVHFVGSDCHNLTSRVSRIGEAYNYVSKKMDEAYADHLFIENPRKILADAKKRKER</sequence>
<accession>A0A844GKN5</accession>
<evidence type="ECO:0000313" key="7">
    <source>
        <dbReference type="Proteomes" id="UP000437824"/>
    </source>
</evidence>
<gene>
    <name evidence="6" type="ORF">GKZ57_04850</name>
</gene>
<dbReference type="InterPro" id="IPR016667">
    <property type="entry name" value="Caps_polysacc_synth_CpsB/CapC"/>
</dbReference>
<dbReference type="InterPro" id="IPR032466">
    <property type="entry name" value="Metal_Hydrolase"/>
</dbReference>
<protein>
    <recommendedName>
        <fullName evidence="2">protein-tyrosine-phosphatase</fullName>
        <ecNumber evidence="2">3.1.3.48</ecNumber>
    </recommendedName>
</protein>